<dbReference type="Proteomes" id="UP000271010">
    <property type="component" value="Unassembled WGS sequence"/>
</dbReference>
<dbReference type="PANTHER" id="PTHR30266">
    <property type="entry name" value="MECHANOSENSITIVE CHANNEL MSCL"/>
    <property type="match status" value="1"/>
</dbReference>
<organism evidence="12 13">
    <name type="scientific">Rufibacter immobilis</name>
    <dbReference type="NCBI Taxonomy" id="1348778"/>
    <lineage>
        <taxon>Bacteria</taxon>
        <taxon>Pseudomonadati</taxon>
        <taxon>Bacteroidota</taxon>
        <taxon>Cytophagia</taxon>
        <taxon>Cytophagales</taxon>
        <taxon>Hymenobacteraceae</taxon>
        <taxon>Rufibacter</taxon>
    </lineage>
</organism>
<dbReference type="Pfam" id="PF01741">
    <property type="entry name" value="MscL"/>
    <property type="match status" value="1"/>
</dbReference>
<keyword evidence="4 11" id="KW-0813">Transport</keyword>
<dbReference type="HAMAP" id="MF_00115">
    <property type="entry name" value="MscL"/>
    <property type="match status" value="1"/>
</dbReference>
<reference evidence="12 13" key="1">
    <citation type="submission" date="2018-11" db="EMBL/GenBank/DDBJ databases">
        <title>Rufibacter latericius sp. nov., isolated from water in Baiyang Lake.</title>
        <authorList>
            <person name="Yang Y."/>
        </authorList>
    </citation>
    <scope>NUCLEOTIDE SEQUENCE [LARGE SCALE GENOMIC DNA]</scope>
    <source>
        <strain evidence="12 13">MCC P1</strain>
    </source>
</reference>
<dbReference type="NCBIfam" id="TIGR00220">
    <property type="entry name" value="mscL"/>
    <property type="match status" value="1"/>
</dbReference>
<evidence type="ECO:0000256" key="10">
    <source>
        <dbReference type="ARBA" id="ARBA00023303"/>
    </source>
</evidence>
<name>A0A3M9N7S1_9BACT</name>
<dbReference type="OrthoDB" id="9810350at2"/>
<dbReference type="EMBL" id="RJJE01000001">
    <property type="protein sequence ID" value="RNI33263.1"/>
    <property type="molecule type" value="Genomic_DNA"/>
</dbReference>
<keyword evidence="6 11" id="KW-0812">Transmembrane</keyword>
<dbReference type="NCBIfam" id="NF001843">
    <property type="entry name" value="PRK00567.1-4"/>
    <property type="match status" value="1"/>
</dbReference>
<accession>A0A3M9N7S1</accession>
<evidence type="ECO:0000313" key="13">
    <source>
        <dbReference type="Proteomes" id="UP000271010"/>
    </source>
</evidence>
<proteinExistence type="inferred from homology"/>
<dbReference type="PROSITE" id="PS01327">
    <property type="entry name" value="MSCL"/>
    <property type="match status" value="1"/>
</dbReference>
<comment type="function">
    <text evidence="11">Channel that opens in response to stretch forces in the membrane lipid bilayer. May participate in the regulation of osmotic pressure changes within the cell.</text>
</comment>
<feature type="transmembrane region" description="Helical" evidence="11">
    <location>
        <begin position="81"/>
        <end position="100"/>
    </location>
</feature>
<keyword evidence="7 11" id="KW-1133">Transmembrane helix</keyword>
<evidence type="ECO:0000256" key="6">
    <source>
        <dbReference type="ARBA" id="ARBA00022692"/>
    </source>
</evidence>
<dbReference type="FunFam" id="1.10.1200.120:FF:000001">
    <property type="entry name" value="Large-conductance mechanosensitive channel"/>
    <property type="match status" value="1"/>
</dbReference>
<keyword evidence="8 11" id="KW-0406">Ion transport</keyword>
<dbReference type="PRINTS" id="PR01264">
    <property type="entry name" value="MECHCHANNEL"/>
</dbReference>
<dbReference type="InterPro" id="IPR036019">
    <property type="entry name" value="MscL_channel"/>
</dbReference>
<dbReference type="PANTHER" id="PTHR30266:SF2">
    <property type="entry name" value="LARGE-CONDUCTANCE MECHANOSENSITIVE CHANNEL"/>
    <property type="match status" value="1"/>
</dbReference>
<evidence type="ECO:0000256" key="8">
    <source>
        <dbReference type="ARBA" id="ARBA00023065"/>
    </source>
</evidence>
<keyword evidence="5 11" id="KW-1003">Cell membrane</keyword>
<dbReference type="RefSeq" id="WP_123131450.1">
    <property type="nucleotide sequence ID" value="NZ_RJJE01000001.1"/>
</dbReference>
<dbReference type="InterPro" id="IPR037673">
    <property type="entry name" value="MSC/AndL"/>
</dbReference>
<evidence type="ECO:0000256" key="4">
    <source>
        <dbReference type="ARBA" id="ARBA00022448"/>
    </source>
</evidence>
<evidence type="ECO:0000256" key="9">
    <source>
        <dbReference type="ARBA" id="ARBA00023136"/>
    </source>
</evidence>
<keyword evidence="9 11" id="KW-0472">Membrane</keyword>
<keyword evidence="13" id="KW-1185">Reference proteome</keyword>
<comment type="subunit">
    <text evidence="3 11">Homopentamer.</text>
</comment>
<gene>
    <name evidence="11 12" type="primary">mscL</name>
    <name evidence="12" type="ORF">EFA69_02300</name>
</gene>
<feature type="transmembrane region" description="Helical" evidence="11">
    <location>
        <begin position="12"/>
        <end position="33"/>
    </location>
</feature>
<evidence type="ECO:0000256" key="3">
    <source>
        <dbReference type="ARBA" id="ARBA00011255"/>
    </source>
</evidence>
<dbReference type="InterPro" id="IPR019823">
    <property type="entry name" value="Mechanosensitive_channel_CS"/>
</dbReference>
<comment type="subcellular location">
    <subcellularLocation>
        <location evidence="1 11">Cell membrane</location>
        <topology evidence="1 11">Multi-pass membrane protein</topology>
    </subcellularLocation>
</comment>
<dbReference type="SUPFAM" id="SSF81330">
    <property type="entry name" value="Gated mechanosensitive channel"/>
    <property type="match status" value="1"/>
</dbReference>
<evidence type="ECO:0000313" key="12">
    <source>
        <dbReference type="EMBL" id="RNI33263.1"/>
    </source>
</evidence>
<sequence>MSILKEFKEFAMRGNVIDLAVGVVIGASFGKIVTSAVNDLIMPPLGILVGGMDFKDLKIVLRRDVMDAEGKVADVTLNYGAFLQNVLDFIIIAFAIFLLVKLMNRLKRKKAEAPSTPPAPTKEEVLLTEIRDAIRSQKPGL</sequence>
<evidence type="ECO:0000256" key="7">
    <source>
        <dbReference type="ARBA" id="ARBA00022989"/>
    </source>
</evidence>
<dbReference type="NCBIfam" id="NF010557">
    <property type="entry name" value="PRK13952.1"/>
    <property type="match status" value="1"/>
</dbReference>
<keyword evidence="10 11" id="KW-0407">Ion channel</keyword>
<evidence type="ECO:0000256" key="5">
    <source>
        <dbReference type="ARBA" id="ARBA00022475"/>
    </source>
</evidence>
<evidence type="ECO:0000256" key="2">
    <source>
        <dbReference type="ARBA" id="ARBA00007254"/>
    </source>
</evidence>
<dbReference type="GO" id="GO:0008381">
    <property type="term" value="F:mechanosensitive monoatomic ion channel activity"/>
    <property type="evidence" value="ECO:0007669"/>
    <property type="project" value="UniProtKB-UniRule"/>
</dbReference>
<dbReference type="GO" id="GO:0005886">
    <property type="term" value="C:plasma membrane"/>
    <property type="evidence" value="ECO:0007669"/>
    <property type="project" value="UniProtKB-SubCell"/>
</dbReference>
<evidence type="ECO:0000256" key="1">
    <source>
        <dbReference type="ARBA" id="ARBA00004651"/>
    </source>
</evidence>
<comment type="caution">
    <text evidence="12">The sequence shown here is derived from an EMBL/GenBank/DDBJ whole genome shotgun (WGS) entry which is preliminary data.</text>
</comment>
<evidence type="ECO:0000256" key="11">
    <source>
        <dbReference type="HAMAP-Rule" id="MF_00115"/>
    </source>
</evidence>
<dbReference type="InterPro" id="IPR001185">
    <property type="entry name" value="MS_channel"/>
</dbReference>
<dbReference type="Gene3D" id="1.10.1200.120">
    <property type="entry name" value="Large-conductance mechanosensitive channel, MscL, domain 1"/>
    <property type="match status" value="1"/>
</dbReference>
<comment type="similarity">
    <text evidence="2 11">Belongs to the MscL family.</text>
</comment>
<protein>
    <recommendedName>
        <fullName evidence="11">Large-conductance mechanosensitive channel</fullName>
    </recommendedName>
</protein>
<dbReference type="AlphaFoldDB" id="A0A3M9N7S1"/>